<reference evidence="6 7" key="1">
    <citation type="submission" date="2020-03" db="EMBL/GenBank/DDBJ databases">
        <title>The genome sequence of Microvirga sp. c23x22.</title>
        <authorList>
            <person name="Zhang X."/>
        </authorList>
    </citation>
    <scope>NUCLEOTIDE SEQUENCE [LARGE SCALE GENOMIC DNA]</scope>
    <source>
        <strain evidence="7">c23x22</strain>
    </source>
</reference>
<evidence type="ECO:0000256" key="3">
    <source>
        <dbReference type="ARBA" id="ARBA00022989"/>
    </source>
</evidence>
<keyword evidence="2 5" id="KW-0812">Transmembrane</keyword>
<keyword evidence="1" id="KW-1003">Cell membrane</keyword>
<comment type="caution">
    <text evidence="6">The sequence shown here is derived from an EMBL/GenBank/DDBJ whole genome shotgun (WGS) entry which is preliminary data.</text>
</comment>
<gene>
    <name evidence="6" type="ORF">HB375_06840</name>
</gene>
<evidence type="ECO:0000256" key="1">
    <source>
        <dbReference type="ARBA" id="ARBA00022475"/>
    </source>
</evidence>
<name>A0ABX0V9E5_9HYPH</name>
<dbReference type="Proteomes" id="UP000707352">
    <property type="component" value="Unassembled WGS sequence"/>
</dbReference>
<evidence type="ECO:0000313" key="7">
    <source>
        <dbReference type="Proteomes" id="UP000707352"/>
    </source>
</evidence>
<feature type="transmembrane region" description="Helical" evidence="5">
    <location>
        <begin position="40"/>
        <end position="64"/>
    </location>
</feature>
<feature type="transmembrane region" description="Helical" evidence="5">
    <location>
        <begin position="6"/>
        <end position="28"/>
    </location>
</feature>
<keyword evidence="3 5" id="KW-1133">Transmembrane helix</keyword>
<dbReference type="EMBL" id="JAATJS010000002">
    <property type="protein sequence ID" value="NIX76333.1"/>
    <property type="molecule type" value="Genomic_DNA"/>
</dbReference>
<proteinExistence type="predicted"/>
<sequence length="68" mass="7646">MKEIDFFGIFLPPLLAYAALAGVLWYALSKVLSWMGIERVVWHPSLFNTALYVLILSGCILAVFRWGG</sequence>
<evidence type="ECO:0000256" key="2">
    <source>
        <dbReference type="ARBA" id="ARBA00022692"/>
    </source>
</evidence>
<evidence type="ECO:0000256" key="5">
    <source>
        <dbReference type="SAM" id="Phobius"/>
    </source>
</evidence>
<dbReference type="InterPro" id="IPR012451">
    <property type="entry name" value="DUF1656"/>
</dbReference>
<evidence type="ECO:0000313" key="6">
    <source>
        <dbReference type="EMBL" id="NIX76333.1"/>
    </source>
</evidence>
<protein>
    <submittedName>
        <fullName evidence="6">DUF1656 domain-containing protein</fullName>
    </submittedName>
</protein>
<accession>A0ABX0V9E5</accession>
<organism evidence="6 7">
    <name type="scientific">Microvirga terricola</name>
    <dbReference type="NCBI Taxonomy" id="2719797"/>
    <lineage>
        <taxon>Bacteria</taxon>
        <taxon>Pseudomonadati</taxon>
        <taxon>Pseudomonadota</taxon>
        <taxon>Alphaproteobacteria</taxon>
        <taxon>Hyphomicrobiales</taxon>
        <taxon>Methylobacteriaceae</taxon>
        <taxon>Microvirga</taxon>
    </lineage>
</organism>
<keyword evidence="4 5" id="KW-0472">Membrane</keyword>
<keyword evidence="7" id="KW-1185">Reference proteome</keyword>
<evidence type="ECO:0000256" key="4">
    <source>
        <dbReference type="ARBA" id="ARBA00023136"/>
    </source>
</evidence>
<dbReference type="Pfam" id="PF07869">
    <property type="entry name" value="DUF1656"/>
    <property type="match status" value="1"/>
</dbReference>